<feature type="domain" description="Cellulose synthase operon C C-terminal" evidence="6">
    <location>
        <begin position="565"/>
        <end position="920"/>
    </location>
</feature>
<evidence type="ECO:0000313" key="7">
    <source>
        <dbReference type="EMBL" id="SDI70307.1"/>
    </source>
</evidence>
<dbReference type="Proteomes" id="UP000198900">
    <property type="component" value="Unassembled WGS sequence"/>
</dbReference>
<sequence>MTRINNGNSWRCAVWLCLAAPGSCLAAQGNLLAVERHDTASATTADRLDTTRLQRHDQQGLASAANSTTSTRVVQTDQRNLIAPLATPSSSARVSRVVGDSQKASPEGVDADSTYADSTPDERPLWRLLHENRLAEFDSKVAALEQNVSSWKPSASLVAERARLQQEADIAGALKDGSASTLRLLIARAPDAFNCSHIDRLWKAADVFAKTGHVDEVNTLYRTVIVECKSDSDRIATLYRAGRDLPPAPADALIELEAANGQRDSQGEAAFQQLRYERAVAALGKESPDSDSAARQLSAIEPSILARRDGPAATLAGWIALAHHDIGKAVDWFEAAQTFTPDGVDATLGLAQAKIETHAYDEAQALLDQPKLRDDPLARKARAQIAFARADAMYKQRRYPESLQWLETATIEGLPPTESALLRGWNLYFIGQYAQAADAFRTRYEHRHDDGSAEGLAQAMHVINPDAKSDRTVGEHGEDRVDAYLDALDAQQQYHRKQFVESQATLRNALSGPADPQRIARYVPADLTGIDAPSVAGGLTWSDHVGAPGQGRLDTIAPELRGEWIHDTTQYELRYRQLFLNAGTTSLDQTVPGSLSVLDAAVGKQSNSLNETVRGWTMGGSTRAEELQAMVADRLRIGTLPKFDWSVSLGATQGAPTGFQPNMFGNIAQQTVWGAWSVYVGITPVRDSLLSWRGMSLPEVVGGDKWGAVRRAAAGTQVRWQVAPRWNISAATEAQWLTGMNVIGNEGMSVDLSTSYDLHLSGFDYFSVGPAAHYLSYRRNENFYNWGQGGYYSPQSSMSTGLALQWLSNEGRHWQIQGSVEAGWNNTLQHTEKCFPFPLEPPTAFQNAIASLPGSNGEIATAVSDLTCAGSHDHGPYAHGQVAAVIRLSSRLQGGALVDTNVTPGRDRQFAALAFVRYMLEPRSGVFSRDLPHNTRDFYLQLDDDHN</sequence>
<evidence type="ECO:0000256" key="2">
    <source>
        <dbReference type="ARBA" id="ARBA00022737"/>
    </source>
</evidence>
<keyword evidence="8" id="KW-1185">Reference proteome</keyword>
<feature type="signal peptide" evidence="5">
    <location>
        <begin position="1"/>
        <end position="26"/>
    </location>
</feature>
<dbReference type="GO" id="GO:0030244">
    <property type="term" value="P:cellulose biosynthetic process"/>
    <property type="evidence" value="ECO:0007669"/>
    <property type="project" value="InterPro"/>
</dbReference>
<evidence type="ECO:0000256" key="1">
    <source>
        <dbReference type="ARBA" id="ARBA00022729"/>
    </source>
</evidence>
<proteinExistence type="predicted"/>
<feature type="chain" id="PRO_5030822741" evidence="5">
    <location>
        <begin position="27"/>
        <end position="947"/>
    </location>
</feature>
<accession>A0A7Z7BCB0</accession>
<dbReference type="Gene3D" id="1.25.40.10">
    <property type="entry name" value="Tetratricopeptide repeat domain"/>
    <property type="match status" value="1"/>
</dbReference>
<dbReference type="GO" id="GO:0019867">
    <property type="term" value="C:outer membrane"/>
    <property type="evidence" value="ECO:0007669"/>
    <property type="project" value="InterPro"/>
</dbReference>
<organism evidence="7 8">
    <name type="scientific">Paraburkholderia steynii</name>
    <dbReference type="NCBI Taxonomy" id="1245441"/>
    <lineage>
        <taxon>Bacteria</taxon>
        <taxon>Pseudomonadati</taxon>
        <taxon>Pseudomonadota</taxon>
        <taxon>Betaproteobacteria</taxon>
        <taxon>Burkholderiales</taxon>
        <taxon>Burkholderiaceae</taxon>
        <taxon>Paraburkholderia</taxon>
    </lineage>
</organism>
<dbReference type="SUPFAM" id="SSF48452">
    <property type="entry name" value="TPR-like"/>
    <property type="match status" value="1"/>
</dbReference>
<reference evidence="7" key="1">
    <citation type="submission" date="2016-10" db="EMBL/GenBank/DDBJ databases">
        <authorList>
            <person name="Varghese N."/>
            <person name="Submissions S."/>
        </authorList>
    </citation>
    <scope>NUCLEOTIDE SEQUENCE [LARGE SCALE GENOMIC DNA]</scope>
    <source>
        <strain evidence="7">YR281</strain>
    </source>
</reference>
<evidence type="ECO:0000256" key="5">
    <source>
        <dbReference type="SAM" id="SignalP"/>
    </source>
</evidence>
<comment type="caution">
    <text evidence="7">The sequence shown here is derived from an EMBL/GenBank/DDBJ whole genome shotgun (WGS) entry which is preliminary data.</text>
</comment>
<dbReference type="Pfam" id="PF14559">
    <property type="entry name" value="TPR_19"/>
    <property type="match status" value="1"/>
</dbReference>
<keyword evidence="3" id="KW-0802">TPR repeat</keyword>
<dbReference type="AlphaFoldDB" id="A0A7Z7BCB0"/>
<evidence type="ECO:0000256" key="4">
    <source>
        <dbReference type="SAM" id="MobiDB-lite"/>
    </source>
</evidence>
<evidence type="ECO:0000313" key="8">
    <source>
        <dbReference type="Proteomes" id="UP000198900"/>
    </source>
</evidence>
<feature type="region of interest" description="Disordered" evidence="4">
    <location>
        <begin position="93"/>
        <end position="120"/>
    </location>
</feature>
<dbReference type="EMBL" id="FNDI01000022">
    <property type="protein sequence ID" value="SDI70307.1"/>
    <property type="molecule type" value="Genomic_DNA"/>
</dbReference>
<protein>
    <submittedName>
        <fullName evidence="7">Tetratricopeptide repeat-containing protein</fullName>
    </submittedName>
</protein>
<dbReference type="Pfam" id="PF05420">
    <property type="entry name" value="BCSC_C"/>
    <property type="match status" value="1"/>
</dbReference>
<keyword evidence="1 5" id="KW-0732">Signal</keyword>
<dbReference type="InterPro" id="IPR011990">
    <property type="entry name" value="TPR-like_helical_dom_sf"/>
</dbReference>
<evidence type="ECO:0000256" key="3">
    <source>
        <dbReference type="ARBA" id="ARBA00022803"/>
    </source>
</evidence>
<dbReference type="InterPro" id="IPR008410">
    <property type="entry name" value="BCSC_C"/>
</dbReference>
<evidence type="ECO:0000259" key="6">
    <source>
        <dbReference type="Pfam" id="PF05420"/>
    </source>
</evidence>
<gene>
    <name evidence="7" type="ORF">SAMN04487926_12241</name>
</gene>
<keyword evidence="2" id="KW-0677">Repeat</keyword>
<name>A0A7Z7BCB0_9BURK</name>